<evidence type="ECO:0000256" key="1">
    <source>
        <dbReference type="SAM" id="MobiDB-lite"/>
    </source>
</evidence>
<keyword evidence="2" id="KW-0472">Membrane</keyword>
<organism evidence="3 4">
    <name type="scientific">Nonomuraea mangrovi</name>
    <dbReference type="NCBI Taxonomy" id="2316207"/>
    <lineage>
        <taxon>Bacteria</taxon>
        <taxon>Bacillati</taxon>
        <taxon>Actinomycetota</taxon>
        <taxon>Actinomycetes</taxon>
        <taxon>Streptosporangiales</taxon>
        <taxon>Streptosporangiaceae</taxon>
        <taxon>Nonomuraea</taxon>
    </lineage>
</organism>
<reference evidence="4" key="1">
    <citation type="journal article" date="2019" name="Int. J. Syst. Evol. Microbiol.">
        <title>The Global Catalogue of Microorganisms (GCM) 10K type strain sequencing project: providing services to taxonomists for standard genome sequencing and annotation.</title>
        <authorList>
            <consortium name="The Broad Institute Genomics Platform"/>
            <consortium name="The Broad Institute Genome Sequencing Center for Infectious Disease"/>
            <person name="Wu L."/>
            <person name="Ma J."/>
        </authorList>
    </citation>
    <scope>NUCLEOTIDE SEQUENCE [LARGE SCALE GENOMIC DNA]</scope>
    <source>
        <strain evidence="4">ICMP 6774ER</strain>
    </source>
</reference>
<dbReference type="Proteomes" id="UP001597368">
    <property type="component" value="Unassembled WGS sequence"/>
</dbReference>
<gene>
    <name evidence="3" type="ORF">ACFSKW_35380</name>
</gene>
<dbReference type="RefSeq" id="WP_379577343.1">
    <property type="nucleotide sequence ID" value="NZ_JBHUFV010000052.1"/>
</dbReference>
<evidence type="ECO:0000256" key="2">
    <source>
        <dbReference type="SAM" id="Phobius"/>
    </source>
</evidence>
<comment type="caution">
    <text evidence="3">The sequence shown here is derived from an EMBL/GenBank/DDBJ whole genome shotgun (WGS) entry which is preliminary data.</text>
</comment>
<dbReference type="EMBL" id="JBHUFV010000052">
    <property type="protein sequence ID" value="MFD1936764.1"/>
    <property type="molecule type" value="Genomic_DNA"/>
</dbReference>
<evidence type="ECO:0000313" key="3">
    <source>
        <dbReference type="EMBL" id="MFD1936764.1"/>
    </source>
</evidence>
<protein>
    <submittedName>
        <fullName evidence="3">Uncharacterized protein</fullName>
    </submittedName>
</protein>
<evidence type="ECO:0000313" key="4">
    <source>
        <dbReference type="Proteomes" id="UP001597368"/>
    </source>
</evidence>
<sequence length="230" mass="25599">MKLMGLGHQEIEQQSLTELKDSLDRVNRAISHPSQFGTLALKLTTSAGAIIARAGAEATVTIGALPILLERKRSIIDRIRVLYPQEQLEDVQEIVNQKVDDPVVRDELYSMISSLMAEQRFLEEQSAATQSTDMDMALKDIEISERKWRMRWSFLEREPVAILIGAVLLILLGLALIVAMFTSTRTPEVVTSAFLLILGFFFGQTTAGTRQDDRRTPTGNIATADEPSPK</sequence>
<keyword evidence="4" id="KW-1185">Reference proteome</keyword>
<keyword evidence="2" id="KW-0812">Transmembrane</keyword>
<feature type="transmembrane region" description="Helical" evidence="2">
    <location>
        <begin position="160"/>
        <end position="183"/>
    </location>
</feature>
<accession>A0ABW4T8R5</accession>
<proteinExistence type="predicted"/>
<feature type="region of interest" description="Disordered" evidence="1">
    <location>
        <begin position="208"/>
        <end position="230"/>
    </location>
</feature>
<name>A0ABW4T8R5_9ACTN</name>
<keyword evidence="2" id="KW-1133">Transmembrane helix</keyword>
<feature type="transmembrane region" description="Helical" evidence="2">
    <location>
        <begin position="189"/>
        <end position="207"/>
    </location>
</feature>